<evidence type="ECO:0000313" key="8">
    <source>
        <dbReference type="WBParaSite" id="jg18927"/>
    </source>
</evidence>
<evidence type="ECO:0000256" key="3">
    <source>
        <dbReference type="ARBA" id="ARBA00022490"/>
    </source>
</evidence>
<evidence type="ECO:0000313" key="7">
    <source>
        <dbReference type="Proteomes" id="UP000887574"/>
    </source>
</evidence>
<keyword evidence="4" id="KW-0539">Nucleus</keyword>
<organism evidence="7 8">
    <name type="scientific">Ditylenchus dipsaci</name>
    <dbReference type="NCBI Taxonomy" id="166011"/>
    <lineage>
        <taxon>Eukaryota</taxon>
        <taxon>Metazoa</taxon>
        <taxon>Ecdysozoa</taxon>
        <taxon>Nematoda</taxon>
        <taxon>Chromadorea</taxon>
        <taxon>Rhabditida</taxon>
        <taxon>Tylenchina</taxon>
        <taxon>Tylenchomorpha</taxon>
        <taxon>Sphaerularioidea</taxon>
        <taxon>Anguinidae</taxon>
        <taxon>Anguininae</taxon>
        <taxon>Ditylenchus</taxon>
    </lineage>
</organism>
<dbReference type="Proteomes" id="UP000887574">
    <property type="component" value="Unplaced"/>
</dbReference>
<dbReference type="SUPFAM" id="SSF118359">
    <property type="entry name" value="Expressed protein At2g23090/F21P24.15"/>
    <property type="match status" value="1"/>
</dbReference>
<proteinExistence type="predicted"/>
<evidence type="ECO:0000256" key="4">
    <source>
        <dbReference type="ARBA" id="ARBA00023242"/>
    </source>
</evidence>
<evidence type="ECO:0000256" key="1">
    <source>
        <dbReference type="ARBA" id="ARBA00004123"/>
    </source>
</evidence>
<dbReference type="InterPro" id="IPR026939">
    <property type="entry name" value="ZNF706/At2g23090_sf"/>
</dbReference>
<dbReference type="GO" id="GO:0005634">
    <property type="term" value="C:nucleus"/>
    <property type="evidence" value="ECO:0007669"/>
    <property type="project" value="UniProtKB-SubCell"/>
</dbReference>
<dbReference type="PANTHER" id="PTHR21213">
    <property type="entry name" value="GEO09665P1-RELATED"/>
    <property type="match status" value="1"/>
</dbReference>
<dbReference type="Gene3D" id="4.10.1050.10">
    <property type="entry name" value="At2g23090-like"/>
    <property type="match status" value="1"/>
</dbReference>
<dbReference type="PANTHER" id="PTHR21213:SF0">
    <property type="entry name" value="ZINC FINGER PROTEIN 706"/>
    <property type="match status" value="1"/>
</dbReference>
<name>A0A915DF68_9BILA</name>
<evidence type="ECO:0000256" key="2">
    <source>
        <dbReference type="ARBA" id="ARBA00004496"/>
    </source>
</evidence>
<dbReference type="AlphaFoldDB" id="A0A915DF68"/>
<protein>
    <submittedName>
        <fullName evidence="8">Small EDRK-rich factor-like N-terminal domain-containing protein</fullName>
    </submittedName>
</protein>
<keyword evidence="3" id="KW-0963">Cytoplasm</keyword>
<dbReference type="WBParaSite" id="jg18927">
    <property type="protein sequence ID" value="jg18927"/>
    <property type="gene ID" value="jg18927"/>
</dbReference>
<evidence type="ECO:0000259" key="6">
    <source>
        <dbReference type="Pfam" id="PF04419"/>
    </source>
</evidence>
<feature type="region of interest" description="Disordered" evidence="5">
    <location>
        <begin position="1"/>
        <end position="31"/>
    </location>
</feature>
<feature type="domain" description="Small EDRK-rich factor-like N-terminal" evidence="6">
    <location>
        <begin position="1"/>
        <end position="38"/>
    </location>
</feature>
<reference evidence="8" key="1">
    <citation type="submission" date="2022-11" db="UniProtKB">
        <authorList>
            <consortium name="WormBaseParasite"/>
        </authorList>
    </citation>
    <scope>IDENTIFICATION</scope>
</reference>
<dbReference type="InterPro" id="IPR045230">
    <property type="entry name" value="MBS1/2-like"/>
</dbReference>
<keyword evidence="7" id="KW-1185">Reference proteome</keyword>
<dbReference type="GO" id="GO:0005737">
    <property type="term" value="C:cytoplasm"/>
    <property type="evidence" value="ECO:0007669"/>
    <property type="project" value="UniProtKB-SubCell"/>
</dbReference>
<dbReference type="Pfam" id="PF04419">
    <property type="entry name" value="SERF-like_N"/>
    <property type="match status" value="1"/>
</dbReference>
<comment type="subcellular location">
    <subcellularLocation>
        <location evidence="2">Cytoplasm</location>
    </subcellularLocation>
    <subcellularLocation>
        <location evidence="1">Nucleus</location>
    </subcellularLocation>
</comment>
<sequence length="96" mass="10683">MARGHQKAQSQAKNLKKQEGSQKGGGGDQKKAALKALNHKCTVCMALMPDPKTYKQHFESKHPKSDLPSELVDVVIMLIGQLLRLHIYITIIPLRP</sequence>
<evidence type="ECO:0000256" key="5">
    <source>
        <dbReference type="SAM" id="MobiDB-lite"/>
    </source>
</evidence>
<accession>A0A915DF68</accession>
<dbReference type="InterPro" id="IPR007513">
    <property type="entry name" value="SERF-like_N"/>
</dbReference>